<organism evidence="2 3">
    <name type="scientific">Portunus trituberculatus</name>
    <name type="common">Swimming crab</name>
    <name type="synonym">Neptunus trituberculatus</name>
    <dbReference type="NCBI Taxonomy" id="210409"/>
    <lineage>
        <taxon>Eukaryota</taxon>
        <taxon>Metazoa</taxon>
        <taxon>Ecdysozoa</taxon>
        <taxon>Arthropoda</taxon>
        <taxon>Crustacea</taxon>
        <taxon>Multicrustacea</taxon>
        <taxon>Malacostraca</taxon>
        <taxon>Eumalacostraca</taxon>
        <taxon>Eucarida</taxon>
        <taxon>Decapoda</taxon>
        <taxon>Pleocyemata</taxon>
        <taxon>Brachyura</taxon>
        <taxon>Eubrachyura</taxon>
        <taxon>Portunoidea</taxon>
        <taxon>Portunidae</taxon>
        <taxon>Portuninae</taxon>
        <taxon>Portunus</taxon>
    </lineage>
</organism>
<comment type="caution">
    <text evidence="2">The sequence shown here is derived from an EMBL/GenBank/DDBJ whole genome shotgun (WGS) entry which is preliminary data.</text>
</comment>
<evidence type="ECO:0000313" key="2">
    <source>
        <dbReference type="EMBL" id="MPC13585.1"/>
    </source>
</evidence>
<accession>A0A5B7CWV4</accession>
<evidence type="ECO:0000313" key="3">
    <source>
        <dbReference type="Proteomes" id="UP000324222"/>
    </source>
</evidence>
<evidence type="ECO:0000256" key="1">
    <source>
        <dbReference type="SAM" id="MobiDB-lite"/>
    </source>
</evidence>
<sequence>MTSKEKSIRSASPGQGVLRPSSIESRHATSSFRRPRFARYSALSVNTWGQLCPRDLDIPSFPSFRVPTNEGKHCIPNHTCCKFPQAAE</sequence>
<gene>
    <name evidence="2" type="ORF">E2C01_006323</name>
</gene>
<protein>
    <submittedName>
        <fullName evidence="2">Uncharacterized protein</fullName>
    </submittedName>
</protein>
<dbReference type="AlphaFoldDB" id="A0A5B7CWV4"/>
<dbReference type="EMBL" id="VSRR010000291">
    <property type="protein sequence ID" value="MPC13585.1"/>
    <property type="molecule type" value="Genomic_DNA"/>
</dbReference>
<name>A0A5B7CWV4_PORTR</name>
<dbReference type="Proteomes" id="UP000324222">
    <property type="component" value="Unassembled WGS sequence"/>
</dbReference>
<proteinExistence type="predicted"/>
<feature type="region of interest" description="Disordered" evidence="1">
    <location>
        <begin position="1"/>
        <end position="33"/>
    </location>
</feature>
<keyword evidence="3" id="KW-1185">Reference proteome</keyword>
<reference evidence="2 3" key="1">
    <citation type="submission" date="2019-05" db="EMBL/GenBank/DDBJ databases">
        <title>Another draft genome of Portunus trituberculatus and its Hox gene families provides insights of decapod evolution.</title>
        <authorList>
            <person name="Jeong J.-H."/>
            <person name="Song I."/>
            <person name="Kim S."/>
            <person name="Choi T."/>
            <person name="Kim D."/>
            <person name="Ryu S."/>
            <person name="Kim W."/>
        </authorList>
    </citation>
    <scope>NUCLEOTIDE SEQUENCE [LARGE SCALE GENOMIC DNA]</scope>
    <source>
        <tissue evidence="2">Muscle</tissue>
    </source>
</reference>